<comment type="caution">
    <text evidence="1">The sequence shown here is derived from an EMBL/GenBank/DDBJ whole genome shotgun (WGS) entry which is preliminary data.</text>
</comment>
<gene>
    <name evidence="1" type="ORF">FHR32_008851</name>
</gene>
<dbReference type="AlphaFoldDB" id="A0A7W7WFF1"/>
<evidence type="ECO:0000313" key="1">
    <source>
        <dbReference type="EMBL" id="MBB4944445.1"/>
    </source>
</evidence>
<dbReference type="GO" id="GO:0015421">
    <property type="term" value="F:ABC-type oligopeptide transporter activity"/>
    <property type="evidence" value="ECO:0007669"/>
    <property type="project" value="TreeGrafter"/>
</dbReference>
<sequence length="116" mass="12465">GGQRQRLALARAVLSRPKVLVLDDTLSALDVETEALVEEALRHVLRDATGIVVAHRASTVLLADKVALLLDGTIAHVGRHQELLASVPEYRALLSADLEVDPDDLDSDLDSEGALR</sequence>
<dbReference type="Gene3D" id="3.40.50.300">
    <property type="entry name" value="P-loop containing nucleotide triphosphate hydrolases"/>
    <property type="match status" value="1"/>
</dbReference>
<dbReference type="PANTHER" id="PTHR43394:SF1">
    <property type="entry name" value="ATP-BINDING CASSETTE SUB-FAMILY B MEMBER 10, MITOCHONDRIAL"/>
    <property type="match status" value="1"/>
</dbReference>
<dbReference type="PANTHER" id="PTHR43394">
    <property type="entry name" value="ATP-DEPENDENT PERMEASE MDL1, MITOCHONDRIAL"/>
    <property type="match status" value="1"/>
</dbReference>
<evidence type="ECO:0000313" key="2">
    <source>
        <dbReference type="Proteomes" id="UP000534286"/>
    </source>
</evidence>
<organism evidence="1 2">
    <name type="scientific">Streptosporangium album</name>
    <dbReference type="NCBI Taxonomy" id="47479"/>
    <lineage>
        <taxon>Bacteria</taxon>
        <taxon>Bacillati</taxon>
        <taxon>Actinomycetota</taxon>
        <taxon>Actinomycetes</taxon>
        <taxon>Streptosporangiales</taxon>
        <taxon>Streptosporangiaceae</taxon>
        <taxon>Streptosporangium</taxon>
    </lineage>
</organism>
<dbReference type="SUPFAM" id="SSF52540">
    <property type="entry name" value="P-loop containing nucleoside triphosphate hydrolases"/>
    <property type="match status" value="1"/>
</dbReference>
<dbReference type="InterPro" id="IPR027417">
    <property type="entry name" value="P-loop_NTPase"/>
</dbReference>
<dbReference type="InterPro" id="IPR039421">
    <property type="entry name" value="Type_1_exporter"/>
</dbReference>
<keyword evidence="2" id="KW-1185">Reference proteome</keyword>
<reference evidence="1 2" key="1">
    <citation type="submission" date="2020-08" db="EMBL/GenBank/DDBJ databases">
        <title>Sequencing the genomes of 1000 actinobacteria strains.</title>
        <authorList>
            <person name="Klenk H.-P."/>
        </authorList>
    </citation>
    <scope>NUCLEOTIDE SEQUENCE [LARGE SCALE GENOMIC DNA]</scope>
    <source>
        <strain evidence="1 2">DSM 43023</strain>
    </source>
</reference>
<protein>
    <submittedName>
        <fullName evidence="1">ABC-type multidrug transport system fused ATPase/permease subunit</fullName>
    </submittedName>
</protein>
<feature type="non-terminal residue" evidence="1">
    <location>
        <position position="1"/>
    </location>
</feature>
<dbReference type="Proteomes" id="UP000534286">
    <property type="component" value="Unassembled WGS sequence"/>
</dbReference>
<name>A0A7W7WFF1_9ACTN</name>
<accession>A0A7W7WFF1</accession>
<proteinExistence type="predicted"/>
<dbReference type="EMBL" id="JACHJU010000012">
    <property type="protein sequence ID" value="MBB4944445.1"/>
    <property type="molecule type" value="Genomic_DNA"/>
</dbReference>